<name>A0A1J1IQK8_9DIPT</name>
<accession>A0A1J1IQK8</accession>
<feature type="compositionally biased region" description="Polar residues" evidence="1">
    <location>
        <begin position="76"/>
        <end position="92"/>
    </location>
</feature>
<evidence type="ECO:0000313" key="3">
    <source>
        <dbReference type="Proteomes" id="UP000183832"/>
    </source>
</evidence>
<dbReference type="AlphaFoldDB" id="A0A1J1IQK8"/>
<evidence type="ECO:0000313" key="2">
    <source>
        <dbReference type="EMBL" id="CRL01382.1"/>
    </source>
</evidence>
<gene>
    <name evidence="2" type="ORF">CLUMA_CG014712</name>
</gene>
<dbReference type="Proteomes" id="UP000183832">
    <property type="component" value="Unassembled WGS sequence"/>
</dbReference>
<feature type="region of interest" description="Disordered" evidence="1">
    <location>
        <begin position="69"/>
        <end position="104"/>
    </location>
</feature>
<organism evidence="2 3">
    <name type="scientific">Clunio marinus</name>
    <dbReference type="NCBI Taxonomy" id="568069"/>
    <lineage>
        <taxon>Eukaryota</taxon>
        <taxon>Metazoa</taxon>
        <taxon>Ecdysozoa</taxon>
        <taxon>Arthropoda</taxon>
        <taxon>Hexapoda</taxon>
        <taxon>Insecta</taxon>
        <taxon>Pterygota</taxon>
        <taxon>Neoptera</taxon>
        <taxon>Endopterygota</taxon>
        <taxon>Diptera</taxon>
        <taxon>Nematocera</taxon>
        <taxon>Chironomoidea</taxon>
        <taxon>Chironomidae</taxon>
        <taxon>Clunio</taxon>
    </lineage>
</organism>
<reference evidence="2 3" key="1">
    <citation type="submission" date="2015-04" db="EMBL/GenBank/DDBJ databases">
        <authorList>
            <person name="Syromyatnikov M.Y."/>
            <person name="Popov V.N."/>
        </authorList>
    </citation>
    <scope>NUCLEOTIDE SEQUENCE [LARGE SCALE GENOMIC DNA]</scope>
</reference>
<protein>
    <submittedName>
        <fullName evidence="2">CLUMA_CG014712, isoform A</fullName>
    </submittedName>
</protein>
<sequence length="147" mass="16695">MKAHDKFELNVKNDCTKAFMSALFDCGHGHKRVQVRCNWRDFTMGKDLVLNLHTTCEICKAKLAGDQIPSRERQNTENIQSSLELPQYSRNTLDVEPNEGHTEQSKSYLLYAGNKLRNMAFEVSEKIKNEMSSEADAAASTNQTVDH</sequence>
<proteinExistence type="predicted"/>
<keyword evidence="3" id="KW-1185">Reference proteome</keyword>
<dbReference type="EMBL" id="CVRI01000055">
    <property type="protein sequence ID" value="CRL01382.1"/>
    <property type="molecule type" value="Genomic_DNA"/>
</dbReference>
<evidence type="ECO:0000256" key="1">
    <source>
        <dbReference type="SAM" id="MobiDB-lite"/>
    </source>
</evidence>